<sequence length="215" mass="23650">MGGLLDIKSSSPLDDGMIQSVMVTDAAALERHLASVITLTRLAIRQFLKQGGSGCIIHTCPLSGTCGYIFDPLFFAAKSAIIGVIKSYASLLEATDIRINCIVPDIQVKPRLLFMVISILFPLINVSGPTPPLSKTQTSMVSDFMQERFMHCSNPSLFGITVGDIVVVNGEQYRVETPAQDDPLYEKLHYMSQSRKNGFLEKVKHQILEKTNVDT</sequence>
<dbReference type="SUPFAM" id="SSF51735">
    <property type="entry name" value="NAD(P)-binding Rossmann-fold domains"/>
    <property type="match status" value="1"/>
</dbReference>
<accession>A0A163JJ93</accession>
<keyword evidence="2" id="KW-1185">Reference proteome</keyword>
<evidence type="ECO:0000313" key="1">
    <source>
        <dbReference type="EMBL" id="SAL99714.1"/>
    </source>
</evidence>
<dbReference type="Gene3D" id="3.40.50.720">
    <property type="entry name" value="NAD(P)-binding Rossmann-like Domain"/>
    <property type="match status" value="1"/>
</dbReference>
<dbReference type="InterPro" id="IPR002347">
    <property type="entry name" value="SDR_fam"/>
</dbReference>
<organism evidence="1">
    <name type="scientific">Absidia glauca</name>
    <name type="common">Pin mould</name>
    <dbReference type="NCBI Taxonomy" id="4829"/>
    <lineage>
        <taxon>Eukaryota</taxon>
        <taxon>Fungi</taxon>
        <taxon>Fungi incertae sedis</taxon>
        <taxon>Mucoromycota</taxon>
        <taxon>Mucoromycotina</taxon>
        <taxon>Mucoromycetes</taxon>
        <taxon>Mucorales</taxon>
        <taxon>Cunninghamellaceae</taxon>
        <taxon>Absidia</taxon>
    </lineage>
</organism>
<dbReference type="AlphaFoldDB" id="A0A163JJ93"/>
<name>A0A163JJ93_ABSGL</name>
<dbReference type="STRING" id="4829.A0A163JJ93"/>
<dbReference type="InterPro" id="IPR036291">
    <property type="entry name" value="NAD(P)-bd_dom_sf"/>
</dbReference>
<dbReference type="InParanoid" id="A0A163JJ93"/>
<dbReference type="OrthoDB" id="5840532at2759"/>
<protein>
    <submittedName>
        <fullName evidence="1">Uncharacterized protein</fullName>
    </submittedName>
</protein>
<dbReference type="Pfam" id="PF00106">
    <property type="entry name" value="adh_short"/>
    <property type="match status" value="1"/>
</dbReference>
<dbReference type="Proteomes" id="UP000078561">
    <property type="component" value="Unassembled WGS sequence"/>
</dbReference>
<gene>
    <name evidence="1" type="primary">ABSGL_05359.1 scaffold 6959</name>
</gene>
<proteinExistence type="predicted"/>
<dbReference type="EMBL" id="LT552960">
    <property type="protein sequence ID" value="SAL99714.1"/>
    <property type="molecule type" value="Genomic_DNA"/>
</dbReference>
<reference evidence="1" key="1">
    <citation type="submission" date="2016-04" db="EMBL/GenBank/DDBJ databases">
        <authorList>
            <person name="Evans L.H."/>
            <person name="Alamgir A."/>
            <person name="Owens N."/>
            <person name="Weber N.D."/>
            <person name="Virtaneva K."/>
            <person name="Barbian K."/>
            <person name="Babar A."/>
            <person name="Rosenke K."/>
        </authorList>
    </citation>
    <scope>NUCLEOTIDE SEQUENCE [LARGE SCALE GENOMIC DNA]</scope>
    <source>
        <strain evidence="1">CBS 101.48</strain>
    </source>
</reference>
<evidence type="ECO:0000313" key="2">
    <source>
        <dbReference type="Proteomes" id="UP000078561"/>
    </source>
</evidence>